<keyword evidence="3" id="KW-1185">Reference proteome</keyword>
<dbReference type="InterPro" id="IPR001810">
    <property type="entry name" value="F-box_dom"/>
</dbReference>
<reference evidence="2" key="1">
    <citation type="submission" date="2023-03" db="EMBL/GenBank/DDBJ databases">
        <title>Massive genome expansion in bonnet fungi (Mycena s.s.) driven by repeated elements and novel gene families across ecological guilds.</title>
        <authorList>
            <consortium name="Lawrence Berkeley National Laboratory"/>
            <person name="Harder C.B."/>
            <person name="Miyauchi S."/>
            <person name="Viragh M."/>
            <person name="Kuo A."/>
            <person name="Thoen E."/>
            <person name="Andreopoulos B."/>
            <person name="Lu D."/>
            <person name="Skrede I."/>
            <person name="Drula E."/>
            <person name="Henrissat B."/>
            <person name="Morin E."/>
            <person name="Kohler A."/>
            <person name="Barry K."/>
            <person name="LaButti K."/>
            <person name="Morin E."/>
            <person name="Salamov A."/>
            <person name="Lipzen A."/>
            <person name="Mereny Z."/>
            <person name="Hegedus B."/>
            <person name="Baldrian P."/>
            <person name="Stursova M."/>
            <person name="Weitz H."/>
            <person name="Taylor A."/>
            <person name="Grigoriev I.V."/>
            <person name="Nagy L.G."/>
            <person name="Martin F."/>
            <person name="Kauserud H."/>
        </authorList>
    </citation>
    <scope>NUCLEOTIDE SEQUENCE</scope>
    <source>
        <strain evidence="2">CBHHK002</strain>
    </source>
</reference>
<dbReference type="Proteomes" id="UP001218218">
    <property type="component" value="Unassembled WGS sequence"/>
</dbReference>
<evidence type="ECO:0000313" key="3">
    <source>
        <dbReference type="Proteomes" id="UP001218218"/>
    </source>
</evidence>
<comment type="caution">
    <text evidence="2">The sequence shown here is derived from an EMBL/GenBank/DDBJ whole genome shotgun (WGS) entry which is preliminary data.</text>
</comment>
<evidence type="ECO:0000313" key="2">
    <source>
        <dbReference type="EMBL" id="KAJ7348277.1"/>
    </source>
</evidence>
<dbReference type="PROSITE" id="PS50181">
    <property type="entry name" value="FBOX"/>
    <property type="match status" value="1"/>
</dbReference>
<gene>
    <name evidence="2" type="ORF">DFH08DRAFT_808017</name>
</gene>
<feature type="domain" description="F-box" evidence="1">
    <location>
        <begin position="12"/>
        <end position="57"/>
    </location>
</feature>
<dbReference type="AlphaFoldDB" id="A0AAD7A3Q6"/>
<organism evidence="2 3">
    <name type="scientific">Mycena albidolilacea</name>
    <dbReference type="NCBI Taxonomy" id="1033008"/>
    <lineage>
        <taxon>Eukaryota</taxon>
        <taxon>Fungi</taxon>
        <taxon>Dikarya</taxon>
        <taxon>Basidiomycota</taxon>
        <taxon>Agaricomycotina</taxon>
        <taxon>Agaricomycetes</taxon>
        <taxon>Agaricomycetidae</taxon>
        <taxon>Agaricales</taxon>
        <taxon>Marasmiineae</taxon>
        <taxon>Mycenaceae</taxon>
        <taxon>Mycena</taxon>
    </lineage>
</organism>
<protein>
    <recommendedName>
        <fullName evidence="1">F-box domain-containing protein</fullName>
    </recommendedName>
</protein>
<name>A0AAD7A3Q6_9AGAR</name>
<proteinExistence type="predicted"/>
<evidence type="ECO:0000259" key="1">
    <source>
        <dbReference type="PROSITE" id="PS50181"/>
    </source>
</evidence>
<accession>A0AAD7A3Q6</accession>
<dbReference type="EMBL" id="JARIHO010000017">
    <property type="protein sequence ID" value="KAJ7348277.1"/>
    <property type="molecule type" value="Genomic_DNA"/>
</dbReference>
<sequence>MVLTRRAARANNSIIRWLPNEVLAAVMEDASTADLLALCSTSRLIRNIATPLLYRTVILSTVLQVKCFVRTMKRRAGSSSPLARHVRQFSLTDVGNPDFNIPWSLFKGITSVISDLFNLEELDLLILLDRALEFAEMLLFRAYFPNLLTFRYAVQWMTSRERFEPLFLPNLLSYNGPSSVISSITRDTTSINYACILWHDVDDLDVDVPLLHLSRLGSPVTVIGVSTSDRLRDATILAGVASAGQNMI</sequence>